<reference evidence="4" key="1">
    <citation type="submission" date="2016-10" db="EMBL/GenBank/DDBJ databases">
        <authorList>
            <person name="Varghese N."/>
            <person name="Submissions S."/>
        </authorList>
    </citation>
    <scope>NUCLEOTIDE SEQUENCE [LARGE SCALE GENOMIC DNA]</scope>
    <source>
        <strain evidence="4">92MFCol6.1</strain>
    </source>
</reference>
<dbReference type="EMBL" id="FWEU01000001">
    <property type="protein sequence ID" value="SLM22871.1"/>
    <property type="molecule type" value="Genomic_DNA"/>
</dbReference>
<dbReference type="InterPro" id="IPR051532">
    <property type="entry name" value="Ester_Hydrolysis_Enzymes"/>
</dbReference>
<feature type="chain" id="PRO_5012822688" evidence="1">
    <location>
        <begin position="28"/>
        <end position="263"/>
    </location>
</feature>
<evidence type="ECO:0000256" key="1">
    <source>
        <dbReference type="SAM" id="SignalP"/>
    </source>
</evidence>
<keyword evidence="1" id="KW-0732">Signal</keyword>
<dbReference type="PANTHER" id="PTHR30383:SF5">
    <property type="entry name" value="SGNH HYDROLASE-TYPE ESTERASE DOMAIN-CONTAINING PROTEIN"/>
    <property type="match status" value="1"/>
</dbReference>
<organism evidence="3 4">
    <name type="scientific">Stenotrophomonas indicatrix</name>
    <dbReference type="NCBI Taxonomy" id="2045451"/>
    <lineage>
        <taxon>Bacteria</taxon>
        <taxon>Pseudomonadati</taxon>
        <taxon>Pseudomonadota</taxon>
        <taxon>Gammaproteobacteria</taxon>
        <taxon>Lysobacterales</taxon>
        <taxon>Lysobacteraceae</taxon>
        <taxon>Stenotrophomonas</taxon>
    </lineage>
</organism>
<gene>
    <name evidence="3" type="ORF">SAMN04488690_0545</name>
</gene>
<dbReference type="RefSeq" id="WP_080148473.1">
    <property type="nucleotide sequence ID" value="NZ_FWEU01000001.1"/>
</dbReference>
<protein>
    <submittedName>
        <fullName evidence="3">Lysophospholipase L1</fullName>
    </submittedName>
</protein>
<name>A0A1W1GUE9_9GAMM</name>
<dbReference type="CDD" id="cd04501">
    <property type="entry name" value="SGNH_hydrolase_like_4"/>
    <property type="match status" value="1"/>
</dbReference>
<dbReference type="InterPro" id="IPR013830">
    <property type="entry name" value="SGNH_hydro"/>
</dbReference>
<feature type="domain" description="SGNH hydrolase-type esterase" evidence="2">
    <location>
        <begin position="80"/>
        <end position="244"/>
    </location>
</feature>
<dbReference type="Proteomes" id="UP000191133">
    <property type="component" value="Unassembled WGS sequence"/>
</dbReference>
<evidence type="ECO:0000313" key="4">
    <source>
        <dbReference type="Proteomes" id="UP000191133"/>
    </source>
</evidence>
<dbReference type="SUPFAM" id="SSF52266">
    <property type="entry name" value="SGNH hydrolase"/>
    <property type="match status" value="1"/>
</dbReference>
<feature type="signal peptide" evidence="1">
    <location>
        <begin position="1"/>
        <end position="27"/>
    </location>
</feature>
<dbReference type="InterPro" id="IPR036514">
    <property type="entry name" value="SGNH_hydro_sf"/>
</dbReference>
<dbReference type="PANTHER" id="PTHR30383">
    <property type="entry name" value="THIOESTERASE 1/PROTEASE 1/LYSOPHOSPHOLIPASE L1"/>
    <property type="match status" value="1"/>
</dbReference>
<sequence>MRRRTSLAWLLAGSLMAGLATPALVQAASNPLLTKPVEQVQPDEVRFMQQRLSDWPQLQKYRAANAALPAPRDGQSRVVFFGDSITEGWGKEGSSTFFPGKGYLNRGISGQTTAQMLVRFSQDVLALRPNVVVILAGTNDIAGNTGPATQAMIEDNLQAMLDLAKSHGIAVVLASVLPVSEYPWMPGIAPASKVRALNAALKRQADARGLVYLDYHTPMANRAGGLDAQLATDGVHPTAKGYALMAPLAEAAIKRAQANAPKR</sequence>
<evidence type="ECO:0000259" key="2">
    <source>
        <dbReference type="Pfam" id="PF13472"/>
    </source>
</evidence>
<proteinExistence type="predicted"/>
<dbReference type="AlphaFoldDB" id="A0A1W1GUE9"/>
<evidence type="ECO:0000313" key="3">
    <source>
        <dbReference type="EMBL" id="SLM22871.1"/>
    </source>
</evidence>
<accession>A0A1W1GUE9</accession>
<dbReference type="Pfam" id="PF13472">
    <property type="entry name" value="Lipase_GDSL_2"/>
    <property type="match status" value="1"/>
</dbReference>
<dbReference type="Gene3D" id="3.40.50.1110">
    <property type="entry name" value="SGNH hydrolase"/>
    <property type="match status" value="1"/>
</dbReference>
<dbReference type="GO" id="GO:0004622">
    <property type="term" value="F:phosphatidylcholine lysophospholipase activity"/>
    <property type="evidence" value="ECO:0007669"/>
    <property type="project" value="TreeGrafter"/>
</dbReference>